<organism evidence="5 6">
    <name type="scientific">Moniliophthora roreri (strain MCA 2997)</name>
    <name type="common">Cocoa frosty pod rot fungus</name>
    <name type="synonym">Crinipellis roreri</name>
    <dbReference type="NCBI Taxonomy" id="1381753"/>
    <lineage>
        <taxon>Eukaryota</taxon>
        <taxon>Fungi</taxon>
        <taxon>Dikarya</taxon>
        <taxon>Basidiomycota</taxon>
        <taxon>Agaricomycotina</taxon>
        <taxon>Agaricomycetes</taxon>
        <taxon>Agaricomycetidae</taxon>
        <taxon>Agaricales</taxon>
        <taxon>Marasmiineae</taxon>
        <taxon>Marasmiaceae</taxon>
        <taxon>Moniliophthora</taxon>
    </lineage>
</organism>
<dbReference type="AlphaFoldDB" id="V2XAU0"/>
<feature type="region of interest" description="Disordered" evidence="2">
    <location>
        <begin position="84"/>
        <end position="108"/>
    </location>
</feature>
<feature type="transmembrane region" description="Helical" evidence="3">
    <location>
        <begin position="42"/>
        <end position="60"/>
    </location>
</feature>
<comment type="caution">
    <text evidence="5">The sequence shown here is derived from an EMBL/GenBank/DDBJ whole genome shotgun (WGS) entry which is preliminary data.</text>
</comment>
<keyword evidence="1" id="KW-0694">RNA-binding</keyword>
<feature type="compositionally biased region" description="Low complexity" evidence="2">
    <location>
        <begin position="88"/>
        <end position="99"/>
    </location>
</feature>
<dbReference type="SUPFAM" id="SSF54768">
    <property type="entry name" value="dsRNA-binding domain-like"/>
    <property type="match status" value="1"/>
</dbReference>
<evidence type="ECO:0000256" key="2">
    <source>
        <dbReference type="SAM" id="MobiDB-lite"/>
    </source>
</evidence>
<dbReference type="InterPro" id="IPR014720">
    <property type="entry name" value="dsRBD_dom"/>
</dbReference>
<dbReference type="SMART" id="SM00358">
    <property type="entry name" value="DSRM"/>
    <property type="match status" value="1"/>
</dbReference>
<dbReference type="GO" id="GO:0003723">
    <property type="term" value="F:RNA binding"/>
    <property type="evidence" value="ECO:0007669"/>
    <property type="project" value="UniProtKB-UniRule"/>
</dbReference>
<dbReference type="HOGENOM" id="CLU_1142831_0_0_1"/>
<keyword evidence="6" id="KW-1185">Reference proteome</keyword>
<evidence type="ECO:0000256" key="3">
    <source>
        <dbReference type="SAM" id="Phobius"/>
    </source>
</evidence>
<gene>
    <name evidence="5" type="ORF">Moror_774</name>
</gene>
<accession>V2XAU0</accession>
<feature type="region of interest" description="Disordered" evidence="2">
    <location>
        <begin position="125"/>
        <end position="151"/>
    </location>
</feature>
<proteinExistence type="predicted"/>
<name>V2XAU0_MONRO</name>
<evidence type="ECO:0000256" key="1">
    <source>
        <dbReference type="PROSITE-ProRule" id="PRU00266"/>
    </source>
</evidence>
<reference evidence="5 6" key="1">
    <citation type="journal article" date="2014" name="BMC Genomics">
        <title>Genome and secretome analysis of the hemibiotrophic fungal pathogen, Moniliophthora roreri, which causes frosty pod rot disease of cacao: mechanisms of the biotrophic and necrotrophic phases.</title>
        <authorList>
            <person name="Meinhardt L.W."/>
            <person name="Costa G.G.L."/>
            <person name="Thomazella D.P.T."/>
            <person name="Teixeira P.J.P.L."/>
            <person name="Carazzolle M.F."/>
            <person name="Schuster S.C."/>
            <person name="Carlson J.E."/>
            <person name="Guiltinan M.J."/>
            <person name="Mieczkowski P."/>
            <person name="Farmer A."/>
            <person name="Ramaraj T."/>
            <person name="Crozier J."/>
            <person name="Davis R.E."/>
            <person name="Shao J."/>
            <person name="Melnick R.L."/>
            <person name="Pereira G.A.G."/>
            <person name="Bailey B.A."/>
        </authorList>
    </citation>
    <scope>NUCLEOTIDE SEQUENCE [LARGE SCALE GENOMIC DNA]</scope>
    <source>
        <strain evidence="5 6">MCA 2997</strain>
    </source>
</reference>
<keyword evidence="3" id="KW-0812">Transmembrane</keyword>
<dbReference type="Pfam" id="PF00035">
    <property type="entry name" value="dsrm"/>
    <property type="match status" value="1"/>
</dbReference>
<protein>
    <recommendedName>
        <fullName evidence="4">DRBM domain-containing protein</fullName>
    </recommendedName>
</protein>
<dbReference type="PROSITE" id="PS50137">
    <property type="entry name" value="DS_RBD"/>
    <property type="match status" value="1"/>
</dbReference>
<keyword evidence="3" id="KW-0472">Membrane</keyword>
<evidence type="ECO:0000259" key="4">
    <source>
        <dbReference type="PROSITE" id="PS50137"/>
    </source>
</evidence>
<dbReference type="Proteomes" id="UP000017559">
    <property type="component" value="Unassembled WGS sequence"/>
</dbReference>
<feature type="domain" description="DRBM" evidence="4">
    <location>
        <begin position="172"/>
        <end position="238"/>
    </location>
</feature>
<dbReference type="CDD" id="cd00048">
    <property type="entry name" value="DSRM_SF"/>
    <property type="match status" value="1"/>
</dbReference>
<evidence type="ECO:0000313" key="5">
    <source>
        <dbReference type="EMBL" id="ESK89926.1"/>
    </source>
</evidence>
<dbReference type="Gene3D" id="3.30.160.20">
    <property type="match status" value="1"/>
</dbReference>
<feature type="compositionally biased region" description="Polar residues" evidence="2">
    <location>
        <begin position="125"/>
        <end position="143"/>
    </location>
</feature>
<dbReference type="EMBL" id="AWSO01000503">
    <property type="protein sequence ID" value="ESK89926.1"/>
    <property type="molecule type" value="Genomic_DNA"/>
</dbReference>
<sequence length="239" mass="26672">MKFDSTRIWAKLKRRKFILFIIGVVVAVFTVATGIVDDKIGKILTVIGGLLAILGAYFTFRDQRRNNKEQELLPLTHPYGAELPGQASASLSDSNQSPSDSDESYPLLSEDSNSTVISDVNVLSQEETSPRITASESQETLVSYSGERSPRPYAMTSNSLHSPTKQKQVFNNALEHLNHWCQSNGRRVTWMSNFTGPHHQSEWESIVQVDEIRSIGRGFQKQESRQNAAAEFLRAVGAE</sequence>
<evidence type="ECO:0000313" key="6">
    <source>
        <dbReference type="Proteomes" id="UP000017559"/>
    </source>
</evidence>
<feature type="transmembrane region" description="Helical" evidence="3">
    <location>
        <begin position="17"/>
        <end position="36"/>
    </location>
</feature>
<dbReference type="KEGG" id="mrr:Moror_774"/>
<keyword evidence="3" id="KW-1133">Transmembrane helix</keyword>